<gene>
    <name evidence="1" type="ORF">G2W53_030579</name>
</gene>
<dbReference type="Proteomes" id="UP000634136">
    <property type="component" value="Unassembled WGS sequence"/>
</dbReference>
<comment type="caution">
    <text evidence="1">The sequence shown here is derived from an EMBL/GenBank/DDBJ whole genome shotgun (WGS) entry which is preliminary data.</text>
</comment>
<sequence>MAPSDNGTTTTVEGSGGFAFKFQPNWIG</sequence>
<protein>
    <submittedName>
        <fullName evidence="1">Uncharacterized protein</fullName>
    </submittedName>
</protein>
<accession>A0A834T798</accession>
<dbReference type="EMBL" id="JAAIUW010000009">
    <property type="protein sequence ID" value="KAF7816610.1"/>
    <property type="molecule type" value="Genomic_DNA"/>
</dbReference>
<proteinExistence type="predicted"/>
<reference evidence="1" key="1">
    <citation type="submission" date="2020-09" db="EMBL/GenBank/DDBJ databases">
        <title>Genome-Enabled Discovery of Anthraquinone Biosynthesis in Senna tora.</title>
        <authorList>
            <person name="Kang S.-H."/>
            <person name="Pandey R.P."/>
            <person name="Lee C.-M."/>
            <person name="Sim J.-S."/>
            <person name="Jeong J.-T."/>
            <person name="Choi B.-S."/>
            <person name="Jung M."/>
            <person name="Ginzburg D."/>
            <person name="Zhao K."/>
            <person name="Won S.Y."/>
            <person name="Oh T.-J."/>
            <person name="Yu Y."/>
            <person name="Kim N.-H."/>
            <person name="Lee O.R."/>
            <person name="Lee T.-H."/>
            <person name="Bashyal P."/>
            <person name="Kim T.-S."/>
            <person name="Lee W.-H."/>
            <person name="Kawkins C."/>
            <person name="Kim C.-K."/>
            <person name="Kim J.S."/>
            <person name="Ahn B.O."/>
            <person name="Rhee S.Y."/>
            <person name="Sohng J.K."/>
        </authorList>
    </citation>
    <scope>NUCLEOTIDE SEQUENCE</scope>
    <source>
        <tissue evidence="1">Leaf</tissue>
    </source>
</reference>
<keyword evidence="2" id="KW-1185">Reference proteome</keyword>
<name>A0A834T798_9FABA</name>
<evidence type="ECO:0000313" key="1">
    <source>
        <dbReference type="EMBL" id="KAF7816610.1"/>
    </source>
</evidence>
<dbReference type="AlphaFoldDB" id="A0A834T798"/>
<organism evidence="1 2">
    <name type="scientific">Senna tora</name>
    <dbReference type="NCBI Taxonomy" id="362788"/>
    <lineage>
        <taxon>Eukaryota</taxon>
        <taxon>Viridiplantae</taxon>
        <taxon>Streptophyta</taxon>
        <taxon>Embryophyta</taxon>
        <taxon>Tracheophyta</taxon>
        <taxon>Spermatophyta</taxon>
        <taxon>Magnoliopsida</taxon>
        <taxon>eudicotyledons</taxon>
        <taxon>Gunneridae</taxon>
        <taxon>Pentapetalae</taxon>
        <taxon>rosids</taxon>
        <taxon>fabids</taxon>
        <taxon>Fabales</taxon>
        <taxon>Fabaceae</taxon>
        <taxon>Caesalpinioideae</taxon>
        <taxon>Cassia clade</taxon>
        <taxon>Senna</taxon>
    </lineage>
</organism>
<evidence type="ECO:0000313" key="2">
    <source>
        <dbReference type="Proteomes" id="UP000634136"/>
    </source>
</evidence>